<feature type="domain" description="DUF1279" evidence="7">
    <location>
        <begin position="60"/>
        <end position="153"/>
    </location>
</feature>
<dbReference type="PANTHER" id="PTHR21377:SF1">
    <property type="entry name" value="PROTEIN FAM210A"/>
    <property type="match status" value="1"/>
</dbReference>
<organism evidence="10">
    <name type="scientific">Thelazia callipaeda</name>
    <name type="common">Oriental eyeworm</name>
    <name type="synonym">Parasitic nematode</name>
    <dbReference type="NCBI Taxonomy" id="103827"/>
    <lineage>
        <taxon>Eukaryota</taxon>
        <taxon>Metazoa</taxon>
        <taxon>Ecdysozoa</taxon>
        <taxon>Nematoda</taxon>
        <taxon>Chromadorea</taxon>
        <taxon>Rhabditida</taxon>
        <taxon>Spirurina</taxon>
        <taxon>Spiruromorpha</taxon>
        <taxon>Thelazioidea</taxon>
        <taxon>Thelaziidae</taxon>
        <taxon>Thelazia</taxon>
    </lineage>
</organism>
<evidence type="ECO:0000256" key="3">
    <source>
        <dbReference type="ARBA" id="ARBA00022989"/>
    </source>
</evidence>
<evidence type="ECO:0000256" key="5">
    <source>
        <dbReference type="ARBA" id="ARBA00023136"/>
    </source>
</evidence>
<evidence type="ECO:0000256" key="2">
    <source>
        <dbReference type="ARBA" id="ARBA00022692"/>
    </source>
</evidence>
<evidence type="ECO:0000256" key="6">
    <source>
        <dbReference type="SAM" id="Phobius"/>
    </source>
</evidence>
<evidence type="ECO:0000256" key="1">
    <source>
        <dbReference type="ARBA" id="ARBA00004167"/>
    </source>
</evidence>
<proteinExistence type="predicted"/>
<evidence type="ECO:0000313" key="10">
    <source>
        <dbReference type="WBParaSite" id="TCLT_0000820501-mRNA-1"/>
    </source>
</evidence>
<dbReference type="PANTHER" id="PTHR21377">
    <property type="entry name" value="PROTEIN FAM210B, MITOCHONDRIAL"/>
    <property type="match status" value="1"/>
</dbReference>
<evidence type="ECO:0000259" key="7">
    <source>
        <dbReference type="Pfam" id="PF06916"/>
    </source>
</evidence>
<dbReference type="InterPro" id="IPR009688">
    <property type="entry name" value="FAM210A/B-like_dom"/>
</dbReference>
<accession>A0A0N5D5C7</accession>
<evidence type="ECO:0000256" key="4">
    <source>
        <dbReference type="ARBA" id="ARBA00023054"/>
    </source>
</evidence>
<evidence type="ECO:0000313" key="8">
    <source>
        <dbReference type="EMBL" id="VDN05726.1"/>
    </source>
</evidence>
<gene>
    <name evidence="8" type="ORF">TCLT_LOCUS8194</name>
</gene>
<protein>
    <submittedName>
        <fullName evidence="10">DUF1279 domain-containing protein</fullName>
    </submittedName>
</protein>
<dbReference type="GO" id="GO:0016020">
    <property type="term" value="C:membrane"/>
    <property type="evidence" value="ECO:0007669"/>
    <property type="project" value="UniProtKB-SubCell"/>
</dbReference>
<dbReference type="AlphaFoldDB" id="A0A0N5D5C7"/>
<dbReference type="OrthoDB" id="5874039at2759"/>
<sequence>MHPNGCGRFGKQVCAAFFKFIVPVKQTPDDSPESDEKLEKAKEAIQNEHKEEKPTGLFARLKYYLKRYWYIAIPIHLANSAVWFLVFYMAVKSGLDVASLMEKCLVPSYVVDKVKSVPPNAGVAVVAFLMYKASYLKAITSPLRYASTLLLIQFSFPIFRRLGIMTAKEVKYKMRLKYTTKVKKMRRRYQLNRNGSFGSKKRPNNGGFRKS</sequence>
<dbReference type="OMA" id="KMLKEYW"/>
<keyword evidence="9" id="KW-1185">Reference proteome</keyword>
<keyword evidence="2 6" id="KW-0812">Transmembrane</keyword>
<keyword evidence="4" id="KW-0175">Coiled coil</keyword>
<dbReference type="Pfam" id="PF06916">
    <property type="entry name" value="FAM210A-B_dom"/>
    <property type="match status" value="1"/>
</dbReference>
<dbReference type="STRING" id="103827.A0A0N5D5C7"/>
<reference evidence="8 9" key="2">
    <citation type="submission" date="2018-11" db="EMBL/GenBank/DDBJ databases">
        <authorList>
            <consortium name="Pathogen Informatics"/>
        </authorList>
    </citation>
    <scope>NUCLEOTIDE SEQUENCE [LARGE SCALE GENOMIC DNA]</scope>
</reference>
<evidence type="ECO:0000313" key="9">
    <source>
        <dbReference type="Proteomes" id="UP000276776"/>
    </source>
</evidence>
<comment type="subcellular location">
    <subcellularLocation>
        <location evidence="1">Membrane</location>
        <topology evidence="1">Single-pass membrane protein</topology>
    </subcellularLocation>
</comment>
<dbReference type="Proteomes" id="UP000276776">
    <property type="component" value="Unassembled WGS sequence"/>
</dbReference>
<dbReference type="EMBL" id="UYYF01004596">
    <property type="protein sequence ID" value="VDN05726.1"/>
    <property type="molecule type" value="Genomic_DNA"/>
</dbReference>
<feature type="transmembrane region" description="Helical" evidence="6">
    <location>
        <begin position="68"/>
        <end position="91"/>
    </location>
</feature>
<feature type="transmembrane region" description="Helical" evidence="6">
    <location>
        <begin position="145"/>
        <end position="167"/>
    </location>
</feature>
<dbReference type="InterPro" id="IPR045866">
    <property type="entry name" value="FAM210A/B-like"/>
</dbReference>
<dbReference type="GO" id="GO:0005739">
    <property type="term" value="C:mitochondrion"/>
    <property type="evidence" value="ECO:0007669"/>
    <property type="project" value="TreeGrafter"/>
</dbReference>
<reference evidence="10" key="1">
    <citation type="submission" date="2017-02" db="UniProtKB">
        <authorList>
            <consortium name="WormBaseParasite"/>
        </authorList>
    </citation>
    <scope>IDENTIFICATION</scope>
</reference>
<keyword evidence="3 6" id="KW-1133">Transmembrane helix</keyword>
<name>A0A0N5D5C7_THECL</name>
<dbReference type="WBParaSite" id="TCLT_0000820501-mRNA-1">
    <property type="protein sequence ID" value="TCLT_0000820501-mRNA-1"/>
    <property type="gene ID" value="TCLT_0000820501"/>
</dbReference>
<keyword evidence="5 6" id="KW-0472">Membrane</keyword>